<dbReference type="Proteomes" id="UP001596547">
    <property type="component" value="Unassembled WGS sequence"/>
</dbReference>
<evidence type="ECO:0000259" key="2">
    <source>
        <dbReference type="Pfam" id="PF18545"/>
    </source>
</evidence>
<comment type="caution">
    <text evidence="3">The sequence shown here is derived from an EMBL/GenBank/DDBJ whole genome shotgun (WGS) entry which is preliminary data.</text>
</comment>
<feature type="compositionally biased region" description="Basic and acidic residues" evidence="1">
    <location>
        <begin position="19"/>
        <end position="31"/>
    </location>
</feature>
<keyword evidence="4" id="KW-1185">Reference proteome</keyword>
<dbReference type="EMBL" id="JBHTBF010000002">
    <property type="protein sequence ID" value="MFC7316306.1"/>
    <property type="molecule type" value="Genomic_DNA"/>
</dbReference>
<feature type="compositionally biased region" description="Basic and acidic residues" evidence="1">
    <location>
        <begin position="1"/>
        <end position="10"/>
    </location>
</feature>
<dbReference type="GeneID" id="79313976"/>
<sequence>MPEASDDRTDGGGAGDEGPADRTLVHQRPYDPDGDAELTVEIVYAVAAAEGVPPVEVHSPSLYECVDVVAIEDAFFGPDVAGASRAGLGNVEFRYRDYLVRIRSDGWIQVYESG</sequence>
<evidence type="ECO:0000256" key="1">
    <source>
        <dbReference type="SAM" id="MobiDB-lite"/>
    </source>
</evidence>
<organism evidence="3 4">
    <name type="scientific">Halomarina halobia</name>
    <dbReference type="NCBI Taxonomy" id="3033386"/>
    <lineage>
        <taxon>Archaea</taxon>
        <taxon>Methanobacteriati</taxon>
        <taxon>Methanobacteriota</taxon>
        <taxon>Stenosarchaea group</taxon>
        <taxon>Halobacteria</taxon>
        <taxon>Halobacteriales</taxon>
        <taxon>Natronomonadaceae</taxon>
        <taxon>Halomarina</taxon>
    </lineage>
</organism>
<feature type="region of interest" description="Disordered" evidence="1">
    <location>
        <begin position="1"/>
        <end position="33"/>
    </location>
</feature>
<reference evidence="3 4" key="1">
    <citation type="journal article" date="2019" name="Int. J. Syst. Evol. Microbiol.">
        <title>The Global Catalogue of Microorganisms (GCM) 10K type strain sequencing project: providing services to taxonomists for standard genome sequencing and annotation.</title>
        <authorList>
            <consortium name="The Broad Institute Genomics Platform"/>
            <consortium name="The Broad Institute Genome Sequencing Center for Infectious Disease"/>
            <person name="Wu L."/>
            <person name="Ma J."/>
        </authorList>
    </citation>
    <scope>NUCLEOTIDE SEQUENCE [LARGE SCALE GENOMIC DNA]</scope>
    <source>
        <strain evidence="3 4">PSR21</strain>
    </source>
</reference>
<protein>
    <submittedName>
        <fullName evidence="3">HalOD1 output domain-containing protein</fullName>
    </submittedName>
</protein>
<accession>A0ABD6A6U8</accession>
<name>A0ABD6A6U8_9EURY</name>
<dbReference type="AlphaFoldDB" id="A0ABD6A6U8"/>
<feature type="domain" description="Halobacterial output" evidence="2">
    <location>
        <begin position="35"/>
        <end position="111"/>
    </location>
</feature>
<gene>
    <name evidence="3" type="ORF">ACFQPE_05780</name>
</gene>
<dbReference type="RefSeq" id="WP_276304435.1">
    <property type="nucleotide sequence ID" value="NZ_CP119992.1"/>
</dbReference>
<evidence type="ECO:0000313" key="3">
    <source>
        <dbReference type="EMBL" id="MFC7316306.1"/>
    </source>
</evidence>
<proteinExistence type="predicted"/>
<dbReference type="Pfam" id="PF18545">
    <property type="entry name" value="HalOD1"/>
    <property type="match status" value="1"/>
</dbReference>
<evidence type="ECO:0000313" key="4">
    <source>
        <dbReference type="Proteomes" id="UP001596547"/>
    </source>
</evidence>
<dbReference type="InterPro" id="IPR040624">
    <property type="entry name" value="HalOD1"/>
</dbReference>